<organism evidence="3 4">
    <name type="scientific">Vibrio hippocampi</name>
    <dbReference type="NCBI Taxonomy" id="654686"/>
    <lineage>
        <taxon>Bacteria</taxon>
        <taxon>Pseudomonadati</taxon>
        <taxon>Pseudomonadota</taxon>
        <taxon>Gammaproteobacteria</taxon>
        <taxon>Vibrionales</taxon>
        <taxon>Vibrionaceae</taxon>
        <taxon>Vibrio</taxon>
    </lineage>
</organism>
<dbReference type="InterPro" id="IPR014635">
    <property type="entry name" value="A_amylase_MalS"/>
</dbReference>
<protein>
    <submittedName>
        <fullName evidence="3">Periplasmic alpha-amylase</fullName>
        <ecNumber evidence="3">3.2.1.1</ecNumber>
    </submittedName>
</protein>
<dbReference type="PANTHER" id="PTHR10357">
    <property type="entry name" value="ALPHA-AMYLASE FAMILY MEMBER"/>
    <property type="match status" value="1"/>
</dbReference>
<dbReference type="Pfam" id="PF00128">
    <property type="entry name" value="Alpha-amylase"/>
    <property type="match status" value="2"/>
</dbReference>
<keyword evidence="3" id="KW-0378">Hydrolase</keyword>
<evidence type="ECO:0000256" key="1">
    <source>
        <dbReference type="SAM" id="SignalP"/>
    </source>
</evidence>
<dbReference type="PANTHER" id="PTHR10357:SF209">
    <property type="entry name" value="PERIPLASMIC ALPHA-AMYLASE"/>
    <property type="match status" value="1"/>
</dbReference>
<comment type="caution">
    <text evidence="3">The sequence shown here is derived from an EMBL/GenBank/DDBJ whole genome shotgun (WGS) entry which is preliminary data.</text>
</comment>
<dbReference type="SUPFAM" id="SSF51445">
    <property type="entry name" value="(Trans)glycosidases"/>
    <property type="match status" value="1"/>
</dbReference>
<reference evidence="3" key="1">
    <citation type="submission" date="2021-12" db="EMBL/GenBank/DDBJ databases">
        <authorList>
            <person name="Rodrigo-Torres L."/>
            <person name="Arahal R. D."/>
            <person name="Lucena T."/>
        </authorList>
    </citation>
    <scope>NUCLEOTIDE SEQUENCE</scope>
    <source>
        <strain evidence="3">CECT 8226</strain>
    </source>
</reference>
<proteinExistence type="predicted"/>
<feature type="signal peptide" evidence="1">
    <location>
        <begin position="1"/>
        <end position="22"/>
    </location>
</feature>
<keyword evidence="1" id="KW-0732">Signal</keyword>
<evidence type="ECO:0000313" key="3">
    <source>
        <dbReference type="EMBL" id="CAH0526651.1"/>
    </source>
</evidence>
<gene>
    <name evidence="3" type="primary">malS</name>
    <name evidence="3" type="ORF">VHP8226_02021</name>
</gene>
<dbReference type="EMBL" id="CAKLCM010000002">
    <property type="protein sequence ID" value="CAH0526651.1"/>
    <property type="molecule type" value="Genomic_DNA"/>
</dbReference>
<evidence type="ECO:0000259" key="2">
    <source>
        <dbReference type="SMART" id="SM00642"/>
    </source>
</evidence>
<sequence>MKLATTALLLTSVLLTSVSALADPNITISTGTTSRDYPLNSEQPLVVSLVKDAYRFKVVGVTGDCTAPQSQKIKFSSPIALDCQQPTEFDIKIRFSGDYALTFDNTQQTLKISRASKKRTENTFKRPIPKVECQVYNGGEVSIALDDSFTEGTSLREVFSGKQVVVQNQQVTLTPSPTSGGMILLERLDATHQPNLFNYRNANIYFVMVDRFNNGEPSNDHSYGRRSDGQQEIGTFHGGDLKGVIAKLDYIQSLGTDAIWLSPIVEQVHGFVGGGDSGSFPFYAYHGYWTRDFTKVDENFGNDDDLKRLVEAAHQRGIKVLLDAVINHPGYATLADLQFDGVDTVTHSDGLSSRWQDWQPKQGQNWHSFHQHIDYNHTNWSQWWGKDWVRAGLPGYPSPGSSDTTLTLAGLPDFLTESDKGVTPPQWLLENPGTRVVARDNYSVADYLIEWQTDWVKRFGIDGYRVDTVKHVEGEVWQRLKQQASLALDEWRAERNKHGEPFWMMGEVWGHTAYRSPYFDDGFDALINFDMQKKLDKGAACFSQMADTYQDYANTIASSEDFNPVSYMSSHDTELFFSRFNQLSMQRNAANALLLSPGAVQVYYGDEVGRPIGPYADDFHQGTRSAMIWQLDQERQALLEHWQTLGQFRQRHPSVGAGLHREIPQANAYVFSRTLADDTIVAAFVGHKAKP</sequence>
<feature type="chain" id="PRO_5046411364" evidence="1">
    <location>
        <begin position="23"/>
        <end position="691"/>
    </location>
</feature>
<dbReference type="EC" id="3.2.1.1" evidence="3"/>
<feature type="domain" description="Glycosyl hydrolase family 13 catalytic" evidence="2">
    <location>
        <begin position="206"/>
        <end position="649"/>
    </location>
</feature>
<dbReference type="GO" id="GO:0004556">
    <property type="term" value="F:alpha-amylase activity"/>
    <property type="evidence" value="ECO:0007669"/>
    <property type="project" value="UniProtKB-EC"/>
</dbReference>
<keyword evidence="3" id="KW-0326">Glycosidase</keyword>
<accession>A0ABM8ZKC9</accession>
<dbReference type="InterPro" id="IPR017853">
    <property type="entry name" value="GH"/>
</dbReference>
<dbReference type="NCBIfam" id="NF007051">
    <property type="entry name" value="PRK09505.1-1"/>
    <property type="match status" value="1"/>
</dbReference>
<keyword evidence="4" id="KW-1185">Reference proteome</keyword>
<evidence type="ECO:0000313" key="4">
    <source>
        <dbReference type="Proteomes" id="UP000838160"/>
    </source>
</evidence>
<dbReference type="Gene3D" id="3.20.20.80">
    <property type="entry name" value="Glycosidases"/>
    <property type="match status" value="2"/>
</dbReference>
<dbReference type="PIRSF" id="PIRSF036917">
    <property type="entry name" value="Alph_amls_MalS"/>
    <property type="match status" value="1"/>
</dbReference>
<dbReference type="Proteomes" id="UP000838160">
    <property type="component" value="Unassembled WGS sequence"/>
</dbReference>
<dbReference type="SMART" id="SM00642">
    <property type="entry name" value="Aamy"/>
    <property type="match status" value="1"/>
</dbReference>
<name>A0ABM8ZKC9_9VIBR</name>
<dbReference type="InterPro" id="IPR006047">
    <property type="entry name" value="GH13_cat_dom"/>
</dbReference>
<dbReference type="RefSeq" id="WP_237484910.1">
    <property type="nucleotide sequence ID" value="NZ_CAKLCM010000002.1"/>
</dbReference>